<sequence>MPTPTSLTQALVARFAGRRDAPALVPLDTSGESGAAVTYGELDLRARALAVRLAGHGAAGRQVMLALDTGPSFAEALLGCLYAGAVAVPVPPPAVSRAAAERTAAIVAEAAVHLVLTEAAHAPDVSRQLAQAGRGGVACLAVDGGALAADRAGIERVAAEWRMPAIGGDDLALIQYTSGSTAAPRGVMVSHANLLATMTALRDALGTDAGSRIGGWLPFHHDLGLVGELLHPLWLGATVVLMPPRLFLARPGRWLKAIDRYDVTHVAAPDSAYARCVREVTDEELAALDLSRLQRAVDAAEPVGADNLRAFTERFAAAGLRPGTLTPGYGLAEATLLVSVGRGDGPAAVRGVQDAALCPSGATRQQVVACGPAGGAEVRVVDPRTSAELPDGAIGELWVRGPAVARGYWARPIETAEAFGNATTTGEGGFLRTGDLGAVHDGEVYVTGRIKDVLLVAGRSLHPQEIERQLPHCGTQFASAAVFGVGEANRLLAVVQEVRAIGRGRDELADLATRVRGVLAEEFGAIPDAVLLVRPGTVRRTTSGKVRRSEMRELFLRGELRPLYEELEEPVRALSAARIPRQARERVPA</sequence>
<evidence type="ECO:0000313" key="4">
    <source>
        <dbReference type="EMBL" id="MBY8886381.1"/>
    </source>
</evidence>
<dbReference type="RefSeq" id="WP_222978554.1">
    <property type="nucleotide sequence ID" value="NZ_JAINVZ010000010.1"/>
</dbReference>
<protein>
    <submittedName>
        <fullName evidence="4">Fatty acyl-AMP ligase</fullName>
    </submittedName>
</protein>
<dbReference type="Pfam" id="PF00501">
    <property type="entry name" value="AMP-binding"/>
    <property type="match status" value="1"/>
</dbReference>
<keyword evidence="2 4" id="KW-0436">Ligase</keyword>
<gene>
    <name evidence="4" type="ORF">K7472_16120</name>
</gene>
<reference evidence="4 5" key="1">
    <citation type="submission" date="2021-08" db="EMBL/GenBank/DDBJ databases">
        <title>Streptomyces sp. PTM05 isolated from lichen.</title>
        <authorList>
            <person name="Somphong A."/>
            <person name="Phongsopitanun W."/>
            <person name="Tanasupawat S."/>
        </authorList>
    </citation>
    <scope>NUCLEOTIDE SEQUENCE [LARGE SCALE GENOMIC DNA]</scope>
    <source>
        <strain evidence="4 5">Ptm05</strain>
    </source>
</reference>
<dbReference type="Proteomes" id="UP001198565">
    <property type="component" value="Unassembled WGS sequence"/>
</dbReference>
<dbReference type="Gene3D" id="3.30.300.30">
    <property type="match status" value="1"/>
</dbReference>
<dbReference type="PANTHER" id="PTHR22754:SF32">
    <property type="entry name" value="DISCO-INTERACTING PROTEIN 2"/>
    <property type="match status" value="1"/>
</dbReference>
<evidence type="ECO:0000256" key="2">
    <source>
        <dbReference type="ARBA" id="ARBA00022598"/>
    </source>
</evidence>
<dbReference type="InterPro" id="IPR040097">
    <property type="entry name" value="FAAL/FAAC"/>
</dbReference>
<dbReference type="CDD" id="cd05931">
    <property type="entry name" value="FAAL"/>
    <property type="match status" value="1"/>
</dbReference>
<comment type="similarity">
    <text evidence="1">Belongs to the ATP-dependent AMP-binding enzyme family.</text>
</comment>
<dbReference type="InterPro" id="IPR000873">
    <property type="entry name" value="AMP-dep_synth/lig_dom"/>
</dbReference>
<proteinExistence type="inferred from homology"/>
<evidence type="ECO:0000256" key="1">
    <source>
        <dbReference type="ARBA" id="ARBA00006432"/>
    </source>
</evidence>
<feature type="domain" description="AMP-dependent synthetase/ligase" evidence="3">
    <location>
        <begin position="16"/>
        <end position="409"/>
    </location>
</feature>
<dbReference type="InterPro" id="IPR045851">
    <property type="entry name" value="AMP-bd_C_sf"/>
</dbReference>
<organism evidence="4 5">
    <name type="scientific">Streptantibioticus parmotrematis</name>
    <dbReference type="NCBI Taxonomy" id="2873249"/>
    <lineage>
        <taxon>Bacteria</taxon>
        <taxon>Bacillati</taxon>
        <taxon>Actinomycetota</taxon>
        <taxon>Actinomycetes</taxon>
        <taxon>Kitasatosporales</taxon>
        <taxon>Streptomycetaceae</taxon>
        <taxon>Streptantibioticus</taxon>
    </lineage>
</organism>
<dbReference type="GO" id="GO:0016874">
    <property type="term" value="F:ligase activity"/>
    <property type="evidence" value="ECO:0007669"/>
    <property type="project" value="UniProtKB-KW"/>
</dbReference>
<name>A0ABS7QUJ7_9ACTN</name>
<dbReference type="PANTHER" id="PTHR22754">
    <property type="entry name" value="DISCO-INTERACTING PROTEIN 2 DIP2 -RELATED"/>
    <property type="match status" value="1"/>
</dbReference>
<evidence type="ECO:0000259" key="3">
    <source>
        <dbReference type="Pfam" id="PF00501"/>
    </source>
</evidence>
<evidence type="ECO:0000313" key="5">
    <source>
        <dbReference type="Proteomes" id="UP001198565"/>
    </source>
</evidence>
<accession>A0ABS7QUJ7</accession>
<dbReference type="InterPro" id="IPR042099">
    <property type="entry name" value="ANL_N_sf"/>
</dbReference>
<comment type="caution">
    <text evidence="4">The sequence shown here is derived from an EMBL/GenBank/DDBJ whole genome shotgun (WGS) entry which is preliminary data.</text>
</comment>
<dbReference type="SUPFAM" id="SSF56801">
    <property type="entry name" value="Acetyl-CoA synthetase-like"/>
    <property type="match status" value="1"/>
</dbReference>
<keyword evidence="5" id="KW-1185">Reference proteome</keyword>
<dbReference type="Gene3D" id="3.40.50.12780">
    <property type="entry name" value="N-terminal domain of ligase-like"/>
    <property type="match status" value="1"/>
</dbReference>
<dbReference type="EMBL" id="JAINVZ010000010">
    <property type="protein sequence ID" value="MBY8886381.1"/>
    <property type="molecule type" value="Genomic_DNA"/>
</dbReference>